<evidence type="ECO:0000313" key="8">
    <source>
        <dbReference type="Proteomes" id="UP000196475"/>
    </source>
</evidence>
<dbReference type="GO" id="GO:0005886">
    <property type="term" value="C:plasma membrane"/>
    <property type="evidence" value="ECO:0007669"/>
    <property type="project" value="UniProtKB-SubCell"/>
</dbReference>
<keyword evidence="4 6" id="KW-1133">Transmembrane helix</keyword>
<evidence type="ECO:0008006" key="9">
    <source>
        <dbReference type="Google" id="ProtNLM"/>
    </source>
</evidence>
<organism evidence="7 8">
    <name type="scientific">Bacillus thermozeamaize</name>
    <dbReference type="NCBI Taxonomy" id="230954"/>
    <lineage>
        <taxon>Bacteria</taxon>
        <taxon>Bacillati</taxon>
        <taxon>Bacillota</taxon>
        <taxon>Bacilli</taxon>
        <taxon>Bacillales</taxon>
        <taxon>Bacillaceae</taxon>
        <taxon>Bacillus</taxon>
    </lineage>
</organism>
<feature type="transmembrane region" description="Helical" evidence="6">
    <location>
        <begin position="275"/>
        <end position="292"/>
    </location>
</feature>
<evidence type="ECO:0000313" key="7">
    <source>
        <dbReference type="EMBL" id="OUM91141.1"/>
    </source>
</evidence>
<dbReference type="PANTHER" id="PTHR30482:SF10">
    <property type="entry name" value="HIGH-AFFINITY BRANCHED-CHAIN AMINO ACID TRANSPORT PROTEIN BRAE"/>
    <property type="match status" value="1"/>
</dbReference>
<gene>
    <name evidence="7" type="ORF">BAA01_09615</name>
</gene>
<dbReference type="GO" id="GO:0015658">
    <property type="term" value="F:branched-chain amino acid transmembrane transporter activity"/>
    <property type="evidence" value="ECO:0007669"/>
    <property type="project" value="InterPro"/>
</dbReference>
<comment type="caution">
    <text evidence="7">The sequence shown here is derived from an EMBL/GenBank/DDBJ whole genome shotgun (WGS) entry which is preliminary data.</text>
</comment>
<evidence type="ECO:0000256" key="4">
    <source>
        <dbReference type="ARBA" id="ARBA00022989"/>
    </source>
</evidence>
<dbReference type="CDD" id="cd06581">
    <property type="entry name" value="TM_PBP1_LivM_like"/>
    <property type="match status" value="1"/>
</dbReference>
<comment type="subcellular location">
    <subcellularLocation>
        <location evidence="1">Cell membrane</location>
        <topology evidence="1">Multi-pass membrane protein</topology>
    </subcellularLocation>
</comment>
<evidence type="ECO:0000256" key="1">
    <source>
        <dbReference type="ARBA" id="ARBA00004651"/>
    </source>
</evidence>
<feature type="transmembrane region" description="Helical" evidence="6">
    <location>
        <begin position="58"/>
        <end position="76"/>
    </location>
</feature>
<accession>A0A1Y3PUW6</accession>
<name>A0A1Y3PUW6_9BACI</name>
<keyword evidence="2" id="KW-1003">Cell membrane</keyword>
<evidence type="ECO:0000256" key="6">
    <source>
        <dbReference type="SAM" id="Phobius"/>
    </source>
</evidence>
<dbReference type="AlphaFoldDB" id="A0A1Y3PUW6"/>
<evidence type="ECO:0000256" key="3">
    <source>
        <dbReference type="ARBA" id="ARBA00022692"/>
    </source>
</evidence>
<sequence length="316" mass="34561">MYQNKLKAVFVGAVLIALVAYGFLNTDPYSSHFFIWICLNAVLAVSLRFVMLIGEINLAHASFFGVGAYTSAVLTVHFGWPFFIAFLVSGVLTALISMLFGVIAFRLKGAYFLLVSFALAEVMRLIFENFWKEILGGHNGIIGIPKPMEAYNGFVTIIAVLIILAFYFLEKSDLGKMLMAIENSDQLARSIGIHVMKFKVLALTIASFAAGLAGSMFAHFNAVISSLDFTFLFSIMLVSFVIIGGQKSFLGPIVGTIVLSLVAEFIRGIGPYERLAYGLAIILTMLFFRDGLVGKLGQALSMLKITVVQTRKREGA</sequence>
<proteinExistence type="predicted"/>
<evidence type="ECO:0000256" key="5">
    <source>
        <dbReference type="ARBA" id="ARBA00023136"/>
    </source>
</evidence>
<dbReference type="InterPro" id="IPR001851">
    <property type="entry name" value="ABC_transp_permease"/>
</dbReference>
<dbReference type="Proteomes" id="UP000196475">
    <property type="component" value="Unassembled WGS sequence"/>
</dbReference>
<protein>
    <recommendedName>
        <fullName evidence="9">Branched-chain amino acid ABC transporter permease</fullName>
    </recommendedName>
</protein>
<dbReference type="InterPro" id="IPR043428">
    <property type="entry name" value="LivM-like"/>
</dbReference>
<keyword evidence="5 6" id="KW-0472">Membrane</keyword>
<feature type="transmembrane region" description="Helical" evidence="6">
    <location>
        <begin position="110"/>
        <end position="131"/>
    </location>
</feature>
<feature type="transmembrane region" description="Helical" evidence="6">
    <location>
        <begin position="249"/>
        <end position="269"/>
    </location>
</feature>
<feature type="transmembrane region" description="Helical" evidence="6">
    <location>
        <begin position="151"/>
        <end position="169"/>
    </location>
</feature>
<feature type="transmembrane region" description="Helical" evidence="6">
    <location>
        <begin position="82"/>
        <end position="103"/>
    </location>
</feature>
<feature type="transmembrane region" description="Helical" evidence="6">
    <location>
        <begin position="198"/>
        <end position="217"/>
    </location>
</feature>
<feature type="transmembrane region" description="Helical" evidence="6">
    <location>
        <begin position="223"/>
        <end position="242"/>
    </location>
</feature>
<feature type="transmembrane region" description="Helical" evidence="6">
    <location>
        <begin position="32"/>
        <end position="51"/>
    </location>
</feature>
<keyword evidence="3 6" id="KW-0812">Transmembrane</keyword>
<dbReference type="Pfam" id="PF02653">
    <property type="entry name" value="BPD_transp_2"/>
    <property type="match status" value="1"/>
</dbReference>
<evidence type="ECO:0000256" key="2">
    <source>
        <dbReference type="ARBA" id="ARBA00022475"/>
    </source>
</evidence>
<dbReference type="PANTHER" id="PTHR30482">
    <property type="entry name" value="HIGH-AFFINITY BRANCHED-CHAIN AMINO ACID TRANSPORT SYSTEM PERMEASE"/>
    <property type="match status" value="1"/>
</dbReference>
<dbReference type="EMBL" id="LZRT01000004">
    <property type="protein sequence ID" value="OUM91141.1"/>
    <property type="molecule type" value="Genomic_DNA"/>
</dbReference>
<reference evidence="8" key="1">
    <citation type="submission" date="2016-06" db="EMBL/GenBank/DDBJ databases">
        <authorList>
            <person name="Nascimento L."/>
            <person name="Pereira R.V."/>
            <person name="Martins L.F."/>
            <person name="Quaggio R.B."/>
            <person name="Silva A.M."/>
            <person name="Setubal J.C."/>
        </authorList>
    </citation>
    <scope>NUCLEOTIDE SEQUENCE [LARGE SCALE GENOMIC DNA]</scope>
</reference>